<name>A0A290Q7D4_9BACT</name>
<dbReference type="SMART" id="SM00825">
    <property type="entry name" value="PKS_KS"/>
    <property type="match status" value="1"/>
</dbReference>
<evidence type="ECO:0000256" key="12">
    <source>
        <dbReference type="ARBA" id="ARBA00039450"/>
    </source>
</evidence>
<evidence type="ECO:0000256" key="7">
    <source>
        <dbReference type="ARBA" id="ARBA00022679"/>
    </source>
</evidence>
<keyword evidence="6" id="KW-0444">Lipid biosynthesis</keyword>
<dbReference type="EMBL" id="CP023344">
    <property type="protein sequence ID" value="ATC64404.1"/>
    <property type="molecule type" value="Genomic_DNA"/>
</dbReference>
<keyword evidence="11" id="KW-0012">Acyltransferase</keyword>
<evidence type="ECO:0000256" key="6">
    <source>
        <dbReference type="ARBA" id="ARBA00022516"/>
    </source>
</evidence>
<evidence type="ECO:0000256" key="1">
    <source>
        <dbReference type="ARBA" id="ARBA00004496"/>
    </source>
</evidence>
<dbReference type="RefSeq" id="WP_096056036.1">
    <property type="nucleotide sequence ID" value="NZ_CP023344.1"/>
</dbReference>
<evidence type="ECO:0000256" key="17">
    <source>
        <dbReference type="RuleBase" id="RU003694"/>
    </source>
</evidence>
<evidence type="ECO:0000256" key="8">
    <source>
        <dbReference type="ARBA" id="ARBA00022832"/>
    </source>
</evidence>
<comment type="subcellular location">
    <subcellularLocation>
        <location evidence="1">Cytoplasm</location>
    </subcellularLocation>
</comment>
<dbReference type="InterPro" id="IPR014030">
    <property type="entry name" value="Ketoacyl_synth_N"/>
</dbReference>
<dbReference type="PROSITE" id="PS00606">
    <property type="entry name" value="KS3_1"/>
    <property type="match status" value="1"/>
</dbReference>
<keyword evidence="10" id="KW-0275">Fatty acid biosynthesis</keyword>
<dbReference type="PANTHER" id="PTHR11712:SF306">
    <property type="entry name" value="3-OXOACYL-[ACYL-CARRIER-PROTEIN] SYNTHASE 1"/>
    <property type="match status" value="1"/>
</dbReference>
<accession>A0A290Q7D4</accession>
<evidence type="ECO:0000256" key="3">
    <source>
        <dbReference type="ARBA" id="ARBA00011738"/>
    </source>
</evidence>
<evidence type="ECO:0000256" key="4">
    <source>
        <dbReference type="ARBA" id="ARBA00013191"/>
    </source>
</evidence>
<gene>
    <name evidence="19" type="ORF">CMV30_10800</name>
</gene>
<keyword evidence="5" id="KW-0963">Cytoplasm</keyword>
<dbReference type="InterPro" id="IPR014031">
    <property type="entry name" value="Ketoacyl_synth_C"/>
</dbReference>
<comment type="catalytic activity">
    <reaction evidence="15">
        <text>(3Z)-decenoyl-[ACP] + malonyl-[ACP] + H(+) = 3-oxo-(5Z)-dodecenoyl-[ACP] + holo-[ACP] + CO2</text>
        <dbReference type="Rhea" id="RHEA:54940"/>
        <dbReference type="Rhea" id="RHEA-COMP:9623"/>
        <dbReference type="Rhea" id="RHEA-COMP:9685"/>
        <dbReference type="Rhea" id="RHEA-COMP:9927"/>
        <dbReference type="Rhea" id="RHEA-COMP:14042"/>
        <dbReference type="ChEBI" id="CHEBI:15378"/>
        <dbReference type="ChEBI" id="CHEBI:16526"/>
        <dbReference type="ChEBI" id="CHEBI:64479"/>
        <dbReference type="ChEBI" id="CHEBI:78449"/>
        <dbReference type="ChEBI" id="CHEBI:78798"/>
        <dbReference type="ChEBI" id="CHEBI:138410"/>
    </reaction>
    <physiologicalReaction direction="left-to-right" evidence="15">
        <dbReference type="Rhea" id="RHEA:54941"/>
    </physiologicalReaction>
</comment>
<dbReference type="GO" id="GO:0005829">
    <property type="term" value="C:cytosol"/>
    <property type="evidence" value="ECO:0007669"/>
    <property type="project" value="TreeGrafter"/>
</dbReference>
<dbReference type="PROSITE" id="PS52004">
    <property type="entry name" value="KS3_2"/>
    <property type="match status" value="1"/>
</dbReference>
<comment type="catalytic activity">
    <reaction evidence="16">
        <text>a fatty acyl-[ACP] + malonyl-[ACP] + H(+) = a 3-oxoacyl-[ACP] + holo-[ACP] + CO2</text>
        <dbReference type="Rhea" id="RHEA:22836"/>
        <dbReference type="Rhea" id="RHEA-COMP:9623"/>
        <dbReference type="Rhea" id="RHEA-COMP:9685"/>
        <dbReference type="Rhea" id="RHEA-COMP:9916"/>
        <dbReference type="Rhea" id="RHEA-COMP:14125"/>
        <dbReference type="ChEBI" id="CHEBI:15378"/>
        <dbReference type="ChEBI" id="CHEBI:16526"/>
        <dbReference type="ChEBI" id="CHEBI:64479"/>
        <dbReference type="ChEBI" id="CHEBI:78449"/>
        <dbReference type="ChEBI" id="CHEBI:78776"/>
        <dbReference type="ChEBI" id="CHEBI:138651"/>
        <dbReference type="EC" id="2.3.1.41"/>
    </reaction>
    <physiologicalReaction direction="left-to-right" evidence="16">
        <dbReference type="Rhea" id="RHEA:22837"/>
    </physiologicalReaction>
</comment>
<evidence type="ECO:0000313" key="19">
    <source>
        <dbReference type="EMBL" id="ATC64404.1"/>
    </source>
</evidence>
<evidence type="ECO:0000313" key="20">
    <source>
        <dbReference type="Proteomes" id="UP000217265"/>
    </source>
</evidence>
<evidence type="ECO:0000256" key="15">
    <source>
        <dbReference type="ARBA" id="ARBA00048121"/>
    </source>
</evidence>
<protein>
    <recommendedName>
        <fullName evidence="12">3-oxoacyl-[acyl-carrier-protein] synthase 1</fullName>
        <ecNumber evidence="4">2.3.1.41</ecNumber>
    </recommendedName>
    <alternativeName>
        <fullName evidence="13">3-oxoacyl-[acyl-carrier-protein] synthase I</fullName>
    </alternativeName>
    <alternativeName>
        <fullName evidence="14">Beta-ketoacyl-ACP synthase I</fullName>
    </alternativeName>
</protein>
<evidence type="ECO:0000256" key="11">
    <source>
        <dbReference type="ARBA" id="ARBA00023315"/>
    </source>
</evidence>
<keyword evidence="7 17" id="KW-0808">Transferase</keyword>
<dbReference type="AlphaFoldDB" id="A0A290Q7D4"/>
<dbReference type="EC" id="2.3.1.41" evidence="4"/>
<dbReference type="InterPro" id="IPR000794">
    <property type="entry name" value="Beta-ketoacyl_synthase"/>
</dbReference>
<dbReference type="OrthoDB" id="9808669at2"/>
<comment type="similarity">
    <text evidence="2 17">Belongs to the thiolase-like superfamily. Beta-ketoacyl-ACP synthases family.</text>
</comment>
<dbReference type="InterPro" id="IPR020841">
    <property type="entry name" value="PKS_Beta-ketoAc_synthase_dom"/>
</dbReference>
<dbReference type="GO" id="GO:0006633">
    <property type="term" value="P:fatty acid biosynthetic process"/>
    <property type="evidence" value="ECO:0007669"/>
    <property type="project" value="UniProtKB-KW"/>
</dbReference>
<evidence type="ECO:0000259" key="18">
    <source>
        <dbReference type="PROSITE" id="PS52004"/>
    </source>
</evidence>
<dbReference type="CDD" id="cd00834">
    <property type="entry name" value="KAS_I_II"/>
    <property type="match status" value="1"/>
</dbReference>
<keyword evidence="8" id="KW-0276">Fatty acid metabolism</keyword>
<dbReference type="PANTHER" id="PTHR11712">
    <property type="entry name" value="POLYKETIDE SYNTHASE-RELATED"/>
    <property type="match status" value="1"/>
</dbReference>
<dbReference type="Pfam" id="PF00109">
    <property type="entry name" value="ketoacyl-synt"/>
    <property type="match status" value="1"/>
</dbReference>
<keyword evidence="20" id="KW-1185">Reference proteome</keyword>
<dbReference type="GO" id="GO:0004315">
    <property type="term" value="F:3-oxoacyl-[acyl-carrier-protein] synthase activity"/>
    <property type="evidence" value="ECO:0007669"/>
    <property type="project" value="UniProtKB-EC"/>
</dbReference>
<keyword evidence="9" id="KW-0443">Lipid metabolism</keyword>
<organism evidence="19 20">
    <name type="scientific">Nibricoccus aquaticus</name>
    <dbReference type="NCBI Taxonomy" id="2576891"/>
    <lineage>
        <taxon>Bacteria</taxon>
        <taxon>Pseudomonadati</taxon>
        <taxon>Verrucomicrobiota</taxon>
        <taxon>Opitutia</taxon>
        <taxon>Opitutales</taxon>
        <taxon>Opitutaceae</taxon>
        <taxon>Nibricoccus</taxon>
    </lineage>
</organism>
<proteinExistence type="inferred from homology"/>
<dbReference type="InterPro" id="IPR016039">
    <property type="entry name" value="Thiolase-like"/>
</dbReference>
<dbReference type="InterPro" id="IPR018201">
    <property type="entry name" value="Ketoacyl_synth_AS"/>
</dbReference>
<dbReference type="Gene3D" id="3.40.47.10">
    <property type="match status" value="1"/>
</dbReference>
<comment type="subunit">
    <text evidence="3">Homodimer.</text>
</comment>
<evidence type="ECO:0000256" key="2">
    <source>
        <dbReference type="ARBA" id="ARBA00008467"/>
    </source>
</evidence>
<evidence type="ECO:0000256" key="5">
    <source>
        <dbReference type="ARBA" id="ARBA00022490"/>
    </source>
</evidence>
<reference evidence="19 20" key="1">
    <citation type="submission" date="2017-09" db="EMBL/GenBank/DDBJ databases">
        <title>Complete genome sequence of Verrucomicrobial strain HZ-65, isolated from freshwater.</title>
        <authorList>
            <person name="Choi A."/>
        </authorList>
    </citation>
    <scope>NUCLEOTIDE SEQUENCE [LARGE SCALE GENOMIC DNA]</scope>
    <source>
        <strain evidence="19 20">HZ-65</strain>
    </source>
</reference>
<evidence type="ECO:0000256" key="14">
    <source>
        <dbReference type="ARBA" id="ARBA00042143"/>
    </source>
</evidence>
<dbReference type="Pfam" id="PF02801">
    <property type="entry name" value="Ketoacyl-synt_C"/>
    <property type="match status" value="1"/>
</dbReference>
<dbReference type="KEGG" id="vbh:CMV30_10800"/>
<dbReference type="Proteomes" id="UP000217265">
    <property type="component" value="Chromosome"/>
</dbReference>
<evidence type="ECO:0000256" key="9">
    <source>
        <dbReference type="ARBA" id="ARBA00023098"/>
    </source>
</evidence>
<evidence type="ECO:0000256" key="16">
    <source>
        <dbReference type="ARBA" id="ARBA00048506"/>
    </source>
</evidence>
<dbReference type="SUPFAM" id="SSF53901">
    <property type="entry name" value="Thiolase-like"/>
    <property type="match status" value="2"/>
</dbReference>
<evidence type="ECO:0000256" key="10">
    <source>
        <dbReference type="ARBA" id="ARBA00023160"/>
    </source>
</evidence>
<evidence type="ECO:0000256" key="13">
    <source>
        <dbReference type="ARBA" id="ARBA00041620"/>
    </source>
</evidence>
<sequence length="421" mass="43840">MSRTAVITGLGFITSIGNDRAAVSRSLREGLHGMTLFDFCGNPNLTVKVAAPVRDFDVSSPSTRDWSWPSRYDIPRETLRGLAPHGVYAFCALEQALADAALTPADLTDGQTGLFCASAGSAFLLHHYLAQSTAVNFDRGHPMGVVSSIAGTLNFNLAAHYHIAGPVTGFVSACASSTHALGYASDEIRLGRQKRMIVVGAEELNAETVLPFAAMRALSTNANPATASRPFDKSRDGFVGTGGAVVLIVEERATALARNAPIYATLAGWGQASDGYNVAAPRPDGAGLRSAITRALADAQVPSSEIDYVNAHATSTPVGDAAEAQALREIFTTAGHRPVVSSTKGLTGHGLSMAGAMETAFCALAMKEGFIPGNAHLADLDPACAGLDFPRESIARAPRIILKNSSGFGGSNVCLVLKSPN</sequence>
<feature type="domain" description="Ketosynthase family 3 (KS3)" evidence="18">
    <location>
        <begin position="2"/>
        <end position="419"/>
    </location>
</feature>